<dbReference type="Proteomes" id="UP000644140">
    <property type="component" value="Chromosome"/>
</dbReference>
<evidence type="ECO:0000313" key="3">
    <source>
        <dbReference type="Proteomes" id="UP000644140"/>
    </source>
</evidence>
<dbReference type="NCBIfam" id="TIGR00254">
    <property type="entry name" value="GGDEF"/>
    <property type="match status" value="1"/>
</dbReference>
<dbReference type="SUPFAM" id="SSF55073">
    <property type="entry name" value="Nucleotide cyclase"/>
    <property type="match status" value="1"/>
</dbReference>
<dbReference type="InterPro" id="IPR043128">
    <property type="entry name" value="Rev_trsase/Diguanyl_cyclase"/>
</dbReference>
<dbReference type="InterPro" id="IPR029787">
    <property type="entry name" value="Nucleotide_cyclase"/>
</dbReference>
<dbReference type="Gene3D" id="3.30.70.270">
    <property type="match status" value="1"/>
</dbReference>
<dbReference type="SMART" id="SM00267">
    <property type="entry name" value="GGDEF"/>
    <property type="match status" value="1"/>
</dbReference>
<name>A0A430GQM0_ACIBZ</name>
<dbReference type="InterPro" id="IPR050706">
    <property type="entry name" value="Cyclic-di-GMP_PDE-like"/>
</dbReference>
<protein>
    <submittedName>
        <fullName evidence="2">GGDEF domain-containing protein</fullName>
    </submittedName>
</protein>
<dbReference type="GO" id="GO:0071111">
    <property type="term" value="F:cyclic-guanylate-specific phosphodiesterase activity"/>
    <property type="evidence" value="ECO:0007669"/>
    <property type="project" value="InterPro"/>
</dbReference>
<dbReference type="Pfam" id="PF00990">
    <property type="entry name" value="GGDEF"/>
    <property type="match status" value="1"/>
</dbReference>
<evidence type="ECO:0000259" key="1">
    <source>
        <dbReference type="PROSITE" id="PS50887"/>
    </source>
</evidence>
<dbReference type="EMBL" id="CP092085">
    <property type="protein sequence ID" value="UUN98065.1"/>
    <property type="molecule type" value="Genomic_DNA"/>
</dbReference>
<organism evidence="2 3">
    <name type="scientific">Acinetobacter bereziniae</name>
    <name type="common">Acinetobacter genomosp. 10</name>
    <dbReference type="NCBI Taxonomy" id="106648"/>
    <lineage>
        <taxon>Bacteria</taxon>
        <taxon>Pseudomonadati</taxon>
        <taxon>Pseudomonadota</taxon>
        <taxon>Gammaproteobacteria</taxon>
        <taxon>Moraxellales</taxon>
        <taxon>Moraxellaceae</taxon>
        <taxon>Acinetobacter</taxon>
    </lineage>
</organism>
<dbReference type="InterPro" id="IPR000160">
    <property type="entry name" value="GGDEF_dom"/>
</dbReference>
<dbReference type="PANTHER" id="PTHR33121">
    <property type="entry name" value="CYCLIC DI-GMP PHOSPHODIESTERASE PDEF"/>
    <property type="match status" value="1"/>
</dbReference>
<feature type="domain" description="GGDEF" evidence="1">
    <location>
        <begin position="67"/>
        <end position="196"/>
    </location>
</feature>
<gene>
    <name evidence="2" type="ORF">I9054_000880</name>
</gene>
<dbReference type="AlphaFoldDB" id="A0A430GQM0"/>
<dbReference type="KEGG" id="aber:BSR55_20425"/>
<accession>A0A430GQM0</accession>
<evidence type="ECO:0000313" key="2">
    <source>
        <dbReference type="EMBL" id="UUN98065.1"/>
    </source>
</evidence>
<reference evidence="2" key="1">
    <citation type="submission" date="2022-02" db="EMBL/GenBank/DDBJ databases">
        <title>Characterization of Tn125 harboring carbapenem-resistant Acinetobacter bereziniae clinical isolates.</title>
        <authorList>
            <person name="Wong N.-K."/>
            <person name="Pan Q."/>
        </authorList>
    </citation>
    <scope>NUCLEOTIDE SEQUENCE</scope>
    <source>
        <strain evidence="2">GD03393</strain>
    </source>
</reference>
<dbReference type="PROSITE" id="PS50887">
    <property type="entry name" value="GGDEF"/>
    <property type="match status" value="1"/>
</dbReference>
<dbReference type="PANTHER" id="PTHR33121:SF70">
    <property type="entry name" value="SIGNALING PROTEIN YKOW"/>
    <property type="match status" value="1"/>
</dbReference>
<sequence length="201" mass="22984">MMRNKIYSERRRKIHSLFNQVLKHSFIAKLIHKNQVNHDLEIDSQTGIYNQFAINSYLKELHPQSESYYGIILLSVDNLNTIKTQYNLKTANKALAAIANELSQNIRETDLIGRYSESEFILILSDVNQTQAQQIALRLTDLINNHEFKINNKVLSLKTSCGVSVSGRDSMSSTVLQQADEALYMAKTNRHQFYSSTGVRS</sequence>
<proteinExistence type="predicted"/>
<dbReference type="RefSeq" id="WP_046760640.1">
    <property type="nucleotide sequence ID" value="NZ_BKJQ01000024.1"/>
</dbReference>
<dbReference type="CDD" id="cd01949">
    <property type="entry name" value="GGDEF"/>
    <property type="match status" value="1"/>
</dbReference>